<dbReference type="Proteomes" id="UP000001699">
    <property type="component" value="Unassembled WGS sequence"/>
</dbReference>
<evidence type="ECO:0000313" key="1">
    <source>
        <dbReference type="EMBL" id="EDP48803.1"/>
    </source>
</evidence>
<gene>
    <name evidence="1" type="ORF">AFUB_082450</name>
</gene>
<dbReference type="HOGENOM" id="CLU_1547187_0_0_1"/>
<keyword evidence="2" id="KW-1185">Reference proteome</keyword>
<name>B0Y9W0_ASPFC</name>
<dbReference type="VEuPathDB" id="FungiDB:AFUB_082450"/>
<dbReference type="EMBL" id="DS499600">
    <property type="protein sequence ID" value="EDP48803.1"/>
    <property type="molecule type" value="Genomic_DNA"/>
</dbReference>
<reference evidence="1 2" key="1">
    <citation type="journal article" date="2008" name="PLoS Genet.">
        <title>Genomic islands in the pathogenic filamentous fungus Aspergillus fumigatus.</title>
        <authorList>
            <person name="Fedorova N.D."/>
            <person name="Khaldi N."/>
            <person name="Joardar V.S."/>
            <person name="Maiti R."/>
            <person name="Amedeo P."/>
            <person name="Anderson M.J."/>
            <person name="Crabtree J."/>
            <person name="Silva J.C."/>
            <person name="Badger J.H."/>
            <person name="Albarraq A."/>
            <person name="Angiuoli S."/>
            <person name="Bussey H."/>
            <person name="Bowyer P."/>
            <person name="Cotty P.J."/>
            <person name="Dyer P.S."/>
            <person name="Egan A."/>
            <person name="Galens K."/>
            <person name="Fraser-Liggett C.M."/>
            <person name="Haas B.J."/>
            <person name="Inman J.M."/>
            <person name="Kent R."/>
            <person name="Lemieux S."/>
            <person name="Malavazi I."/>
            <person name="Orvis J."/>
            <person name="Roemer T."/>
            <person name="Ronning C.M."/>
            <person name="Sundaram J.P."/>
            <person name="Sutton G."/>
            <person name="Turner G."/>
            <person name="Venter J.C."/>
            <person name="White O.R."/>
            <person name="Whitty B.R."/>
            <person name="Youngman P."/>
            <person name="Wolfe K.H."/>
            <person name="Goldman G.H."/>
            <person name="Wortman J.R."/>
            <person name="Jiang B."/>
            <person name="Denning D.W."/>
            <person name="Nierman W.C."/>
        </authorList>
    </citation>
    <scope>NUCLEOTIDE SEQUENCE [LARGE SCALE GENOMIC DNA]</scope>
    <source>
        <strain evidence="2">CBS 144.89 / FGSC A1163 / CEA10</strain>
    </source>
</reference>
<organism evidence="1 2">
    <name type="scientific">Aspergillus fumigatus (strain CBS 144.89 / FGSC A1163 / CEA10)</name>
    <name type="common">Neosartorya fumigata</name>
    <dbReference type="NCBI Taxonomy" id="451804"/>
    <lineage>
        <taxon>Eukaryota</taxon>
        <taxon>Fungi</taxon>
        <taxon>Dikarya</taxon>
        <taxon>Ascomycota</taxon>
        <taxon>Pezizomycotina</taxon>
        <taxon>Eurotiomycetes</taxon>
        <taxon>Eurotiomycetidae</taxon>
        <taxon>Eurotiales</taxon>
        <taxon>Aspergillaceae</taxon>
        <taxon>Aspergillus</taxon>
        <taxon>Aspergillus subgen. Fumigati</taxon>
    </lineage>
</organism>
<sequence>MVPVPTPFDAMMKIDRIKFNGRSTNIAASGNRVDTGKPPRLDPTEWRPVRSRNPDCVGETLEYSVDQRAIVTLIDIIGGGVASDDIGACVGTDAAARFYSYGIERSFELLLWNEAVTPTDSSIMVAYEGERMIFLIGKNSDECSRGVIFEVEESLSRLVAHLPLVVWGWGILL</sequence>
<dbReference type="AlphaFoldDB" id="B0Y9W0"/>
<accession>B0Y9W0</accession>
<evidence type="ECO:0000313" key="2">
    <source>
        <dbReference type="Proteomes" id="UP000001699"/>
    </source>
</evidence>
<proteinExistence type="predicted"/>
<protein>
    <submittedName>
        <fullName evidence="1">Uncharacterized protein</fullName>
    </submittedName>
</protein>